<gene>
    <name evidence="2" type="ORF">CWC19_06655</name>
</gene>
<evidence type="ECO:0000313" key="3">
    <source>
        <dbReference type="Proteomes" id="UP000307217"/>
    </source>
</evidence>
<reference evidence="2 3" key="1">
    <citation type="submission" date="2018-01" db="EMBL/GenBank/DDBJ databases">
        <authorList>
            <person name="Paulsen S."/>
            <person name="Gram L.K."/>
        </authorList>
    </citation>
    <scope>NUCLEOTIDE SEQUENCE [LARGE SCALE GENOMIC DNA]</scope>
    <source>
        <strain evidence="2 3">S3790</strain>
    </source>
</reference>
<dbReference type="RefSeq" id="WP_138591129.1">
    <property type="nucleotide sequence ID" value="NZ_PNBX01000024.1"/>
</dbReference>
<evidence type="ECO:0000313" key="2">
    <source>
        <dbReference type="EMBL" id="TMO69108.1"/>
    </source>
</evidence>
<proteinExistence type="predicted"/>
<reference evidence="3" key="2">
    <citation type="submission" date="2019-06" db="EMBL/GenBank/DDBJ databases">
        <title>Co-occurence of chitin degradation, pigmentation and bioactivity in marine Pseudoalteromonas.</title>
        <authorList>
            <person name="Sonnenschein E.C."/>
            <person name="Bech P.K."/>
        </authorList>
    </citation>
    <scope>NUCLEOTIDE SEQUENCE [LARGE SCALE GENOMIC DNA]</scope>
    <source>
        <strain evidence="3">S3790</strain>
    </source>
</reference>
<dbReference type="EMBL" id="PNBX01000024">
    <property type="protein sequence ID" value="TMO69108.1"/>
    <property type="molecule type" value="Genomic_DNA"/>
</dbReference>
<dbReference type="Proteomes" id="UP000307217">
    <property type="component" value="Unassembled WGS sequence"/>
</dbReference>
<accession>A0A5S3VAW1</accession>
<dbReference type="AlphaFoldDB" id="A0A5S3VAW1"/>
<sequence>MKWILACILWAGTVNYACASNAQFSKATCEKLAFKRAVLMSHITQKSSYSADFSSQEQRIFVLLHRHCKSEQETNEHALSLPDERLLNAPLDDMTYAGKLFMDDKKQMKWQKFYVIPQQCREKGSNLNKFVWCSHNKSKQKKRFELIWQSGEPIASEQSGYSLVAMQAVAL</sequence>
<comment type="caution">
    <text evidence="2">The sequence shown here is derived from an EMBL/GenBank/DDBJ whole genome shotgun (WGS) entry which is preliminary data.</text>
</comment>
<keyword evidence="1" id="KW-0732">Signal</keyword>
<name>A0A5S3VAW1_9GAMM</name>
<organism evidence="2 3">
    <name type="scientific">Pseudoalteromonas aurantia</name>
    <dbReference type="NCBI Taxonomy" id="43654"/>
    <lineage>
        <taxon>Bacteria</taxon>
        <taxon>Pseudomonadati</taxon>
        <taxon>Pseudomonadota</taxon>
        <taxon>Gammaproteobacteria</taxon>
        <taxon>Alteromonadales</taxon>
        <taxon>Pseudoalteromonadaceae</taxon>
        <taxon>Pseudoalteromonas</taxon>
    </lineage>
</organism>
<dbReference type="OrthoDB" id="5768227at2"/>
<feature type="signal peptide" evidence="1">
    <location>
        <begin position="1"/>
        <end position="19"/>
    </location>
</feature>
<feature type="chain" id="PRO_5024377537" evidence="1">
    <location>
        <begin position="20"/>
        <end position="171"/>
    </location>
</feature>
<evidence type="ECO:0000256" key="1">
    <source>
        <dbReference type="SAM" id="SignalP"/>
    </source>
</evidence>
<protein>
    <submittedName>
        <fullName evidence="2">Uncharacterized protein</fullName>
    </submittedName>
</protein>